<dbReference type="InterPro" id="IPR036397">
    <property type="entry name" value="RNaseH_sf"/>
</dbReference>
<dbReference type="Gene3D" id="3.30.420.10">
    <property type="entry name" value="Ribonuclease H-like superfamily/Ribonuclease H"/>
    <property type="match status" value="1"/>
</dbReference>
<organism evidence="3 4">
    <name type="scientific">Thomasclavelia spiroformis</name>
    <dbReference type="NCBI Taxonomy" id="29348"/>
    <lineage>
        <taxon>Bacteria</taxon>
        <taxon>Bacillati</taxon>
        <taxon>Bacillota</taxon>
        <taxon>Erysipelotrichia</taxon>
        <taxon>Erysipelotrichales</taxon>
        <taxon>Coprobacillaceae</taxon>
        <taxon>Thomasclavelia</taxon>
    </lineage>
</organism>
<dbReference type="FunFam" id="3.30.420.10:FF:000045">
    <property type="entry name" value="3'-5' exonuclease DinG"/>
    <property type="match status" value="1"/>
</dbReference>
<gene>
    <name evidence="3" type="ORF">DXB31_01040</name>
</gene>
<evidence type="ECO:0000313" key="4">
    <source>
        <dbReference type="Proteomes" id="UP000261087"/>
    </source>
</evidence>
<dbReference type="SUPFAM" id="SSF52113">
    <property type="entry name" value="BRCT domain"/>
    <property type="match status" value="1"/>
</dbReference>
<dbReference type="Gene3D" id="3.40.50.10190">
    <property type="entry name" value="BRCT domain"/>
    <property type="match status" value="1"/>
</dbReference>
<name>A0A3E5FT54_9FIRM</name>
<dbReference type="InterPro" id="IPR013520">
    <property type="entry name" value="Ribonucl_H"/>
</dbReference>
<evidence type="ECO:0000256" key="1">
    <source>
        <dbReference type="ARBA" id="ARBA00022839"/>
    </source>
</evidence>
<keyword evidence="1" id="KW-0269">Exonuclease</keyword>
<keyword evidence="1" id="KW-0378">Hydrolase</keyword>
<proteinExistence type="predicted"/>
<dbReference type="EMBL" id="QSVF01000002">
    <property type="protein sequence ID" value="RGO13047.1"/>
    <property type="molecule type" value="Genomic_DNA"/>
</dbReference>
<dbReference type="Pfam" id="PF00533">
    <property type="entry name" value="BRCT"/>
    <property type="match status" value="1"/>
</dbReference>
<dbReference type="InterPro" id="IPR012337">
    <property type="entry name" value="RNaseH-like_sf"/>
</dbReference>
<evidence type="ECO:0000259" key="2">
    <source>
        <dbReference type="PROSITE" id="PS50172"/>
    </source>
</evidence>
<dbReference type="GO" id="GO:0008408">
    <property type="term" value="F:3'-5' exonuclease activity"/>
    <property type="evidence" value="ECO:0007669"/>
    <property type="project" value="TreeGrafter"/>
</dbReference>
<dbReference type="AlphaFoldDB" id="A0A3E5FT54"/>
<keyword evidence="1" id="KW-0540">Nuclease</keyword>
<dbReference type="SUPFAM" id="SSF53098">
    <property type="entry name" value="Ribonuclease H-like"/>
    <property type="match status" value="1"/>
</dbReference>
<dbReference type="CDD" id="cd17748">
    <property type="entry name" value="BRCT_DNA_ligase_like"/>
    <property type="match status" value="1"/>
</dbReference>
<dbReference type="InterPro" id="IPR036420">
    <property type="entry name" value="BRCT_dom_sf"/>
</dbReference>
<dbReference type="RefSeq" id="WP_087285807.1">
    <property type="nucleotide sequence ID" value="NZ_CAUWNQ010000178.1"/>
</dbReference>
<dbReference type="PROSITE" id="PS50172">
    <property type="entry name" value="BRCT"/>
    <property type="match status" value="1"/>
</dbReference>
<dbReference type="PANTHER" id="PTHR30231:SF42">
    <property type="entry name" value="EXONUCLEASE"/>
    <property type="match status" value="1"/>
</dbReference>
<dbReference type="Proteomes" id="UP000261087">
    <property type="component" value="Unassembled WGS sequence"/>
</dbReference>
<dbReference type="Pfam" id="PF00929">
    <property type="entry name" value="RNase_T"/>
    <property type="match status" value="1"/>
</dbReference>
<feature type="domain" description="BRCT" evidence="2">
    <location>
        <begin position="372"/>
        <end position="451"/>
    </location>
</feature>
<dbReference type="InterPro" id="IPR001357">
    <property type="entry name" value="BRCT_dom"/>
</dbReference>
<dbReference type="SMART" id="SM00479">
    <property type="entry name" value="EXOIII"/>
    <property type="match status" value="1"/>
</dbReference>
<accession>A0A3E5FT54</accession>
<dbReference type="GO" id="GO:0005829">
    <property type="term" value="C:cytosol"/>
    <property type="evidence" value="ECO:0007669"/>
    <property type="project" value="TreeGrafter"/>
</dbReference>
<protein>
    <recommendedName>
        <fullName evidence="2">BRCT domain-containing protein</fullName>
    </recommendedName>
</protein>
<dbReference type="PANTHER" id="PTHR30231">
    <property type="entry name" value="DNA POLYMERASE III SUBUNIT EPSILON"/>
    <property type="match status" value="1"/>
</dbReference>
<reference evidence="3 4" key="1">
    <citation type="submission" date="2018-08" db="EMBL/GenBank/DDBJ databases">
        <title>A genome reference for cultivated species of the human gut microbiota.</title>
        <authorList>
            <person name="Zou Y."/>
            <person name="Xue W."/>
            <person name="Luo G."/>
        </authorList>
    </citation>
    <scope>NUCLEOTIDE SEQUENCE [LARGE SCALE GENOMIC DNA]</scope>
    <source>
        <strain evidence="3 4">OM02-6</strain>
    </source>
</reference>
<comment type="caution">
    <text evidence="3">The sequence shown here is derived from an EMBL/GenBank/DDBJ whole genome shotgun (WGS) entry which is preliminary data.</text>
</comment>
<evidence type="ECO:0000313" key="3">
    <source>
        <dbReference type="EMBL" id="RGO13047.1"/>
    </source>
</evidence>
<sequence length="451" mass="52374">MKKVLYLDIEWANSKNKSICQIGLVSEDFETEEPIFPELNLYINPEDQFDENCVAVHNITKSKVKDCPNFAEVWPEIEKYFTNSIIIGHNVKSSDLNAIVKNLRRYNIDIPIMYCVDTYELSKKLIKPYEISDYQLSTLCNYFGIDIDNEHDAFDDACACADLLKELVNVFKLNLEDYIEKYQINDTNTFIEYVSSVEFRRELNTLYGVLSGIELDSEIVQEEHDYIVKWLNEHKHYIHYESVSHIIKVLNMILDDNIITIEEIDMLKTVISIYLQEIKSSRETLATQFLQGLTRGIEVDKDIKDVEIYNLQQWLYDNDFLKGHYPYDKLIHKIEEIVSDKIITMEEKEELKRLFDELNNPVDNLNKAIIEFENKSFCLSGNFEYGSKAEVAEYITSKGGLIDKGVKKTTNYLVVGEEGSSRYSNGNYGTKVKKALETGVIVLKENQLFNV</sequence>
<dbReference type="GO" id="GO:0003676">
    <property type="term" value="F:nucleic acid binding"/>
    <property type="evidence" value="ECO:0007669"/>
    <property type="project" value="InterPro"/>
</dbReference>